<comment type="subcellular location">
    <subcellularLocation>
        <location evidence="1">Nucleus</location>
    </subcellularLocation>
</comment>
<evidence type="ECO:0000313" key="6">
    <source>
        <dbReference type="EMBL" id="RWS02319.1"/>
    </source>
</evidence>
<proteinExistence type="predicted"/>
<name>A0A3S3PJ95_9ACAR</name>
<dbReference type="PANTHER" id="PTHR20938:SF0">
    <property type="entry name" value="INTEGRATOR COMPLEX SUBUNIT 4"/>
    <property type="match status" value="1"/>
</dbReference>
<protein>
    <recommendedName>
        <fullName evidence="10">Integrator complex subunit 4-like protein</fullName>
    </recommendedName>
</protein>
<dbReference type="InterPro" id="IPR011989">
    <property type="entry name" value="ARM-like"/>
</dbReference>
<dbReference type="GO" id="GO:0032039">
    <property type="term" value="C:integrator complex"/>
    <property type="evidence" value="ECO:0007669"/>
    <property type="project" value="TreeGrafter"/>
</dbReference>
<sequence length="1035" mass="117280">MAAVLKKRALAEYSYTQTESSHKKIRLSKKPKKESHKDKSNVDKILPATSSSIAASLPPSIKSVDHLTAIIYNPAFNESSVALEIVKLFKNVFKDSKASVTVNSLYHKLCSILKEEKDEILKASLIRVLKDVSCFEKIEEQLNFAFVIEDLLSLLVTTDGKLIIAEILVTIHGILNMHPILPTCELNQQLINATTHLLLNNHSHLVKRQSLRLLAELTPIASETSTDAAMKSMQSKCSSIIKVLRDFSHYFDPRVRNDALLAILRLHERGLKLDFSLYSEFCEALNDDFEGCRMTAMKLLEVLSHIYGDCLVCVNQGEEQIRLVDDAFAKICMMINDLSISVRMNAATLLGNFSDVSPNFLTQTLNKTLMSNLRKKKSAHERNRESYTAGEWSSGKKWADDAPHEEICPDTVNLMDIGACGAFIHGLEDEFMEVRMATLQSLCKLTQLFPPFAEQSLDFVVDMFNDEIEDIRLQAIHCLNKISQQNVVLRGDQIEIILSVLKDSSIDIREALHEMLGNCRLSTKEALKSCIDNLIENIKRYPEDKNSIWRCFQRLGANHPDLVSPLVSELLGIHPFLELQEPSLEDITYIGILILVLNAVEKCPAIADVFVRHTIQHYAYLRDYYSSLVPNIASLNKNVEIKRTSFDFNPNENTTAQNFLFSVFERIRKSMESERINLQKQTSIFELLIRDLQRLGEIEPMMSDASDFLMQYLKCQMDLRKILSNNNWINAFLLSSLQSSSFRSSLQQILQTTFRLVHQFHGMHPLHLSLILQTRVKALALQLIAVIHGSNASALTLCDAFLEEVKTLQKHLESNSLKPDSLTESMIREINDLEHPKPGTVARALQPLFLSSTSLSKQTLDLTQLVRENTFASLKKIKKSSCIIEEPKGRSETPLKFTAGLILTLKLDAILYNIKDIKNVRMMIHFPDQQTNLILPKLSDFRLLENDGNDNETKNYRLYTNIYISHGVWTEPAFIDIGVVLDFREVSSHLSISQSWSLKTSAGIKSKPEDNLIIELCKPVKILIAPKQHKKGIFA</sequence>
<evidence type="ECO:0000313" key="8">
    <source>
        <dbReference type="EMBL" id="RWS04818.1"/>
    </source>
</evidence>
<evidence type="ECO:0000256" key="3">
    <source>
        <dbReference type="SAM" id="MobiDB-lite"/>
    </source>
</evidence>
<feature type="domain" description="Integrator complex subunit 4/Protein SIEL C-terminal Ig-like" evidence="5">
    <location>
        <begin position="884"/>
        <end position="1028"/>
    </location>
</feature>
<evidence type="ECO:0000256" key="1">
    <source>
        <dbReference type="ARBA" id="ARBA00004123"/>
    </source>
</evidence>
<dbReference type="PANTHER" id="PTHR20938">
    <property type="entry name" value="INTEGRATOR COMPLEX SUBUNIT 4"/>
    <property type="match status" value="1"/>
</dbReference>
<dbReference type="Pfam" id="PF24493">
    <property type="entry name" value="INTS4_8HBD"/>
    <property type="match status" value="1"/>
</dbReference>
<organism evidence="6 9">
    <name type="scientific">Dinothrombium tinctorium</name>
    <dbReference type="NCBI Taxonomy" id="1965070"/>
    <lineage>
        <taxon>Eukaryota</taxon>
        <taxon>Metazoa</taxon>
        <taxon>Ecdysozoa</taxon>
        <taxon>Arthropoda</taxon>
        <taxon>Chelicerata</taxon>
        <taxon>Arachnida</taxon>
        <taxon>Acari</taxon>
        <taxon>Acariformes</taxon>
        <taxon>Trombidiformes</taxon>
        <taxon>Prostigmata</taxon>
        <taxon>Anystina</taxon>
        <taxon>Parasitengona</taxon>
        <taxon>Trombidioidea</taxon>
        <taxon>Trombidiidae</taxon>
        <taxon>Dinothrombium</taxon>
    </lineage>
</organism>
<dbReference type="EMBL" id="NCKU01005251">
    <property type="protein sequence ID" value="RWS04818.1"/>
    <property type="molecule type" value="Genomic_DNA"/>
</dbReference>
<feature type="compositionally biased region" description="Basic residues" evidence="3">
    <location>
        <begin position="23"/>
        <end position="34"/>
    </location>
</feature>
<dbReference type="STRING" id="1965070.A0A3S3PJ95"/>
<reference evidence="6 9" key="1">
    <citation type="journal article" date="2018" name="Gigascience">
        <title>Genomes of trombidid mites reveal novel predicted allergens and laterally-transferred genes associated with secondary metabolism.</title>
        <authorList>
            <person name="Dong X."/>
            <person name="Chaisiri K."/>
            <person name="Xia D."/>
            <person name="Armstrong S.D."/>
            <person name="Fang Y."/>
            <person name="Donnelly M.J."/>
            <person name="Kadowaki T."/>
            <person name="McGarry J.W."/>
            <person name="Darby A.C."/>
            <person name="Makepeace B.L."/>
        </authorList>
    </citation>
    <scope>NUCLEOTIDE SEQUENCE [LARGE SCALE GENOMIC DNA]</scope>
    <source>
        <strain evidence="6">UoL-WK</strain>
    </source>
</reference>
<reference evidence="6" key="2">
    <citation type="submission" date="2018-11" db="EMBL/GenBank/DDBJ databases">
        <title>Trombidioid mite genomics.</title>
        <authorList>
            <person name="Dong X."/>
        </authorList>
    </citation>
    <scope>NUCLEOTIDE SEQUENCE</scope>
    <source>
        <strain evidence="6">UoL-WK</strain>
    </source>
</reference>
<dbReference type="SUPFAM" id="SSF48371">
    <property type="entry name" value="ARM repeat"/>
    <property type="match status" value="2"/>
</dbReference>
<dbReference type="AlphaFoldDB" id="A0A3S3PJ95"/>
<feature type="region of interest" description="Disordered" evidence="3">
    <location>
        <begin position="16"/>
        <end position="41"/>
    </location>
</feature>
<evidence type="ECO:0000259" key="5">
    <source>
        <dbReference type="Pfam" id="PF25458"/>
    </source>
</evidence>
<keyword evidence="2" id="KW-0539">Nucleus</keyword>
<keyword evidence="9" id="KW-1185">Reference proteome</keyword>
<evidence type="ECO:0008006" key="10">
    <source>
        <dbReference type="Google" id="ProtNLM"/>
    </source>
</evidence>
<dbReference type="InterPro" id="IPR016024">
    <property type="entry name" value="ARM-type_fold"/>
</dbReference>
<evidence type="ECO:0000256" key="2">
    <source>
        <dbReference type="ARBA" id="ARBA00023242"/>
    </source>
</evidence>
<dbReference type="Gene3D" id="1.25.10.10">
    <property type="entry name" value="Leucine-rich Repeat Variant"/>
    <property type="match status" value="1"/>
</dbReference>
<dbReference type="OrthoDB" id="18190at2759"/>
<dbReference type="InterPro" id="IPR057412">
    <property type="entry name" value="INTS4_C"/>
</dbReference>
<dbReference type="EMBL" id="NCKU01007875">
    <property type="protein sequence ID" value="RWS02319.1"/>
    <property type="molecule type" value="Genomic_DNA"/>
</dbReference>
<dbReference type="EMBL" id="NCKU01006334">
    <property type="protein sequence ID" value="RWS03613.1"/>
    <property type="molecule type" value="Genomic_DNA"/>
</dbReference>
<feature type="domain" description="INTS4 8 helical bundle" evidence="4">
    <location>
        <begin position="657"/>
        <end position="858"/>
    </location>
</feature>
<dbReference type="InterPro" id="IPR056235">
    <property type="entry name" value="INTS4_8HBD"/>
</dbReference>
<accession>A0A3S3PJ95</accession>
<evidence type="ECO:0000313" key="9">
    <source>
        <dbReference type="Proteomes" id="UP000285301"/>
    </source>
</evidence>
<dbReference type="Pfam" id="PF25458">
    <property type="entry name" value="INTS4_C"/>
    <property type="match status" value="1"/>
</dbReference>
<gene>
    <name evidence="7" type="ORF">B4U79_01171</name>
    <name evidence="6" type="ORF">B4U79_07466</name>
    <name evidence="8" type="ORF">B4U79_07769</name>
</gene>
<comment type="caution">
    <text evidence="6">The sequence shown here is derived from an EMBL/GenBank/DDBJ whole genome shotgun (WGS) entry which is preliminary data.</text>
</comment>
<evidence type="ECO:0000313" key="7">
    <source>
        <dbReference type="EMBL" id="RWS03613.1"/>
    </source>
</evidence>
<dbReference type="GO" id="GO:0016180">
    <property type="term" value="P:snRNA processing"/>
    <property type="evidence" value="ECO:0007669"/>
    <property type="project" value="TreeGrafter"/>
</dbReference>
<dbReference type="Proteomes" id="UP000285301">
    <property type="component" value="Unassembled WGS sequence"/>
</dbReference>
<evidence type="ECO:0000259" key="4">
    <source>
        <dbReference type="Pfam" id="PF24493"/>
    </source>
</evidence>